<keyword evidence="1" id="KW-0472">Membrane</keyword>
<dbReference type="EMBL" id="CP084204">
    <property type="protein sequence ID" value="UZX19515.1"/>
    <property type="molecule type" value="Genomic_DNA"/>
</dbReference>
<organism evidence="2 3">
    <name type="scientific">Streptomyces tanashiensis</name>
    <dbReference type="NCBI Taxonomy" id="67367"/>
    <lineage>
        <taxon>Bacteria</taxon>
        <taxon>Bacillati</taxon>
        <taxon>Actinomycetota</taxon>
        <taxon>Actinomycetes</taxon>
        <taxon>Kitasatosporales</taxon>
        <taxon>Streptomycetaceae</taxon>
        <taxon>Streptomyces</taxon>
    </lineage>
</organism>
<keyword evidence="3" id="KW-1185">Reference proteome</keyword>
<keyword evidence="1" id="KW-1133">Transmembrane helix</keyword>
<evidence type="ECO:0000256" key="1">
    <source>
        <dbReference type="SAM" id="Phobius"/>
    </source>
</evidence>
<gene>
    <name evidence="2" type="ORF">LDH80_01645</name>
</gene>
<evidence type="ECO:0000313" key="2">
    <source>
        <dbReference type="EMBL" id="UZX19515.1"/>
    </source>
</evidence>
<feature type="transmembrane region" description="Helical" evidence="1">
    <location>
        <begin position="105"/>
        <end position="127"/>
    </location>
</feature>
<dbReference type="GeneID" id="95598105"/>
<feature type="transmembrane region" description="Helical" evidence="1">
    <location>
        <begin position="31"/>
        <end position="53"/>
    </location>
</feature>
<feature type="transmembrane region" description="Helical" evidence="1">
    <location>
        <begin position="139"/>
        <end position="157"/>
    </location>
</feature>
<dbReference type="RefSeq" id="WP_267257926.1">
    <property type="nucleotide sequence ID" value="NZ_CP084204.1"/>
</dbReference>
<name>A0ABY6QNY5_9ACTN</name>
<proteinExistence type="predicted"/>
<keyword evidence="1" id="KW-0812">Transmembrane</keyword>
<accession>A0ABY6QNY5</accession>
<reference evidence="2" key="1">
    <citation type="submission" date="2021-09" db="EMBL/GenBank/DDBJ databases">
        <title>Complete genome sequence and metabolic characterization of Streptomyces tanashiensis DSM 731 the producer of antibacterial Kalafungin and diverse secondary metabolites.</title>
        <authorList>
            <person name="Abbasi M.N."/>
            <person name="Anwar M.N."/>
            <person name="Alam K."/>
            <person name="Shoaib M."/>
            <person name="Lin Z."/>
            <person name="Hayat M."/>
            <person name="Ali M.I."/>
            <person name="Malik H.M.T."/>
            <person name="Ahmed I."/>
            <person name="Li A."/>
            <person name="Hailong Wang H."/>
            <person name="Zhang Y."/>
        </authorList>
    </citation>
    <scope>NUCLEOTIDE SEQUENCE</scope>
    <source>
        <strain evidence="2">Kala</strain>
    </source>
</reference>
<protein>
    <submittedName>
        <fullName evidence="2">Uncharacterized protein</fullName>
    </submittedName>
</protein>
<dbReference type="Proteomes" id="UP001164506">
    <property type="component" value="Chromosome"/>
</dbReference>
<feature type="transmembrane region" description="Helical" evidence="1">
    <location>
        <begin position="59"/>
        <end position="84"/>
    </location>
</feature>
<evidence type="ECO:0000313" key="3">
    <source>
        <dbReference type="Proteomes" id="UP001164506"/>
    </source>
</evidence>
<sequence length="177" mass="19237">MTATRYDRRMYAVMNDRRAAAAYATVTRRRVLVGAHIVLTVAGVAAWIATVFGPGYGPAIVVAALLLPWVLLTGMLNGSTRGLLELRGRMLDERQLVERDRVRALAHRITLWLLVAVVCVAGSYGVLTDEPLRAAVTPVLVGMLAAHWMMPLWVAGLRVKDDLADDMGDICEVGAEA</sequence>